<accession>A0A816IZ48</accession>
<evidence type="ECO:0000313" key="2">
    <source>
        <dbReference type="EMBL" id="CAF1746379.1"/>
    </source>
</evidence>
<name>A0A816IZ48_BRANA</name>
<evidence type="ECO:0000256" key="1">
    <source>
        <dbReference type="SAM" id="MobiDB-lite"/>
    </source>
</evidence>
<proteinExistence type="predicted"/>
<dbReference type="AlphaFoldDB" id="A0A816IZ48"/>
<gene>
    <name evidence="2" type="ORF">DARMORV10_C09P36420.1</name>
</gene>
<feature type="compositionally biased region" description="Basic and acidic residues" evidence="1">
    <location>
        <begin position="68"/>
        <end position="90"/>
    </location>
</feature>
<feature type="compositionally biased region" description="Basic residues" evidence="1">
    <location>
        <begin position="91"/>
        <end position="104"/>
    </location>
</feature>
<dbReference type="EMBL" id="HG994373">
    <property type="protein sequence ID" value="CAF1746379.1"/>
    <property type="molecule type" value="Genomic_DNA"/>
</dbReference>
<dbReference type="Proteomes" id="UP001295469">
    <property type="component" value="Chromosome C09"/>
</dbReference>
<feature type="compositionally biased region" description="Basic and acidic residues" evidence="1">
    <location>
        <begin position="117"/>
        <end position="130"/>
    </location>
</feature>
<organism evidence="2">
    <name type="scientific">Brassica napus</name>
    <name type="common">Rape</name>
    <dbReference type="NCBI Taxonomy" id="3708"/>
    <lineage>
        <taxon>Eukaryota</taxon>
        <taxon>Viridiplantae</taxon>
        <taxon>Streptophyta</taxon>
        <taxon>Embryophyta</taxon>
        <taxon>Tracheophyta</taxon>
        <taxon>Spermatophyta</taxon>
        <taxon>Magnoliopsida</taxon>
        <taxon>eudicotyledons</taxon>
        <taxon>Gunneridae</taxon>
        <taxon>Pentapetalae</taxon>
        <taxon>rosids</taxon>
        <taxon>malvids</taxon>
        <taxon>Brassicales</taxon>
        <taxon>Brassicaceae</taxon>
        <taxon>Brassiceae</taxon>
        <taxon>Brassica</taxon>
    </lineage>
</organism>
<protein>
    <submittedName>
        <fullName evidence="2">(rape) hypothetical protein</fullName>
    </submittedName>
</protein>
<reference evidence="2" key="1">
    <citation type="submission" date="2021-01" db="EMBL/GenBank/DDBJ databases">
        <authorList>
            <consortium name="Genoscope - CEA"/>
            <person name="William W."/>
        </authorList>
    </citation>
    <scope>NUCLEOTIDE SEQUENCE</scope>
</reference>
<feature type="region of interest" description="Disordered" evidence="1">
    <location>
        <begin position="37"/>
        <end position="196"/>
    </location>
</feature>
<feature type="compositionally biased region" description="Basic and acidic residues" evidence="1">
    <location>
        <begin position="161"/>
        <end position="196"/>
    </location>
</feature>
<sequence length="196" mass="23009">MGSEPLIKYETTLGRNRLAQSATPKDRHRPHAAFHRRAEGITSHQPPPVEEPETRAKNLHLAPRLKRRFETLPRAHTENRWELYKASSERHQRRRPLRTPKKRKGEGITLSICDVTAQERRETPPRRTDTPDQDPPTADRTNHARGPNQNTDQDDGEEEYERNGAKYKEEEERDPDYHARHRRSPEPVETSKREEL</sequence>